<keyword evidence="1" id="KW-0021">Allosteric enzyme</keyword>
<dbReference type="SUPFAM" id="SSF53784">
    <property type="entry name" value="Phosphofructokinase"/>
    <property type="match status" value="1"/>
</dbReference>
<proteinExistence type="predicted"/>
<dbReference type="GO" id="GO:0003872">
    <property type="term" value="F:6-phosphofructokinase activity"/>
    <property type="evidence" value="ECO:0007669"/>
    <property type="project" value="InterPro"/>
</dbReference>
<keyword evidence="2" id="KW-0418">Kinase</keyword>
<name>A0A1D1XSW3_9ARAE</name>
<accession>A0A1D1XSW3</accession>
<reference evidence="2" key="1">
    <citation type="submission" date="2015-07" db="EMBL/GenBank/DDBJ databases">
        <title>Transcriptome Assembly of Anthurium amnicola.</title>
        <authorList>
            <person name="Suzuki J."/>
        </authorList>
    </citation>
    <scope>NUCLEOTIDE SEQUENCE</scope>
</reference>
<dbReference type="InterPro" id="IPR035966">
    <property type="entry name" value="PKF_sf"/>
</dbReference>
<dbReference type="EMBL" id="GDJX01022453">
    <property type="protein sequence ID" value="JAT45483.1"/>
    <property type="molecule type" value="Transcribed_RNA"/>
</dbReference>
<evidence type="ECO:0000313" key="2">
    <source>
        <dbReference type="EMBL" id="JAT45483.1"/>
    </source>
</evidence>
<protein>
    <submittedName>
        <fullName evidence="2">6-phosphofructokinase 7</fullName>
    </submittedName>
</protein>
<sequence>MVINLKYIDPTYMIRAIPSNASDNVYCTLLAHSAIHGAMAGYTGFTVGPVNGRHAYIPFYRVTETQNKVVVTDRMWARLLSSTNQPSFLSHKDIEDAKEEPAATILLDDVGYPDGSLVSQEPM</sequence>
<evidence type="ECO:0000256" key="1">
    <source>
        <dbReference type="ARBA" id="ARBA00022533"/>
    </source>
</evidence>
<keyword evidence="2" id="KW-0808">Transferase</keyword>
<organism evidence="2">
    <name type="scientific">Anthurium amnicola</name>
    <dbReference type="NCBI Taxonomy" id="1678845"/>
    <lineage>
        <taxon>Eukaryota</taxon>
        <taxon>Viridiplantae</taxon>
        <taxon>Streptophyta</taxon>
        <taxon>Embryophyta</taxon>
        <taxon>Tracheophyta</taxon>
        <taxon>Spermatophyta</taxon>
        <taxon>Magnoliopsida</taxon>
        <taxon>Liliopsida</taxon>
        <taxon>Araceae</taxon>
        <taxon>Pothoideae</taxon>
        <taxon>Potheae</taxon>
        <taxon>Anthurium</taxon>
    </lineage>
</organism>
<dbReference type="AlphaFoldDB" id="A0A1D1XSW3"/>
<gene>
    <name evidence="2" type="primary">PFK7</name>
    <name evidence="2" type="ORF">g.99291</name>
</gene>
<dbReference type="PANTHER" id="PTHR45770">
    <property type="entry name" value="ATP-DEPENDENT 6-PHOSPHOFRUCTOKINASE 1"/>
    <property type="match status" value="1"/>
</dbReference>
<dbReference type="InterPro" id="IPR050929">
    <property type="entry name" value="PFKA"/>
</dbReference>